<organism evidence="2 3">
    <name type="scientific">Hyphococcus aureus</name>
    <dbReference type="NCBI Taxonomy" id="2666033"/>
    <lineage>
        <taxon>Bacteria</taxon>
        <taxon>Pseudomonadati</taxon>
        <taxon>Pseudomonadota</taxon>
        <taxon>Alphaproteobacteria</taxon>
        <taxon>Parvularculales</taxon>
        <taxon>Parvularculaceae</taxon>
        <taxon>Hyphococcus</taxon>
    </lineage>
</organism>
<gene>
    <name evidence="2" type="ORF">ACFMB1_03800</name>
</gene>
<proteinExistence type="predicted"/>
<keyword evidence="3" id="KW-1185">Reference proteome</keyword>
<keyword evidence="1" id="KW-0732">Signal</keyword>
<evidence type="ECO:0000313" key="2">
    <source>
        <dbReference type="EMBL" id="MFC6034651.1"/>
    </source>
</evidence>
<comment type="caution">
    <text evidence="2">The sequence shown here is derived from an EMBL/GenBank/DDBJ whole genome shotgun (WGS) entry which is preliminary data.</text>
</comment>
<feature type="signal peptide" evidence="1">
    <location>
        <begin position="1"/>
        <end position="18"/>
    </location>
</feature>
<reference evidence="2 3" key="1">
    <citation type="submission" date="2024-09" db="EMBL/GenBank/DDBJ databases">
        <authorList>
            <person name="Zhang Z.-H."/>
        </authorList>
    </citation>
    <scope>NUCLEOTIDE SEQUENCE [LARGE SCALE GENOMIC DNA]</scope>
    <source>
        <strain evidence="2 3">HHTR114</strain>
    </source>
</reference>
<feature type="chain" id="PRO_5046125035" evidence="1">
    <location>
        <begin position="19"/>
        <end position="219"/>
    </location>
</feature>
<evidence type="ECO:0000313" key="3">
    <source>
        <dbReference type="Proteomes" id="UP001596116"/>
    </source>
</evidence>
<name>A0ABW1KRN5_9PROT</name>
<dbReference type="RefSeq" id="WP_379880012.1">
    <property type="nucleotide sequence ID" value="NZ_JBHPON010000001.1"/>
</dbReference>
<sequence>MKLNAWRAILILTAFAFSACEQRSDLTSNKQASKESVVSETAVANEFFKLTLDAPTDWYVLTNVELLELLNMGGKVAASGNREMEAVLDASEENQAALFGVFRHPPGTPVEINPNVIASAERVSFSPGIKRGSDYFFHTKRMLGQSNLAVTFENGYAEREIGGVNFDRMNTTMTVQGITINQSYYAAKFDDHIVLLVATPGDATTDPVLDGIKLEWPKD</sequence>
<protein>
    <submittedName>
        <fullName evidence="2">Uncharacterized protein</fullName>
    </submittedName>
</protein>
<dbReference type="EMBL" id="JBHPON010000001">
    <property type="protein sequence ID" value="MFC6034651.1"/>
    <property type="molecule type" value="Genomic_DNA"/>
</dbReference>
<dbReference type="PROSITE" id="PS51257">
    <property type="entry name" value="PROKAR_LIPOPROTEIN"/>
    <property type="match status" value="1"/>
</dbReference>
<evidence type="ECO:0000256" key="1">
    <source>
        <dbReference type="SAM" id="SignalP"/>
    </source>
</evidence>
<dbReference type="Proteomes" id="UP001596116">
    <property type="component" value="Unassembled WGS sequence"/>
</dbReference>
<accession>A0ABW1KRN5</accession>